<evidence type="ECO:0000313" key="2">
    <source>
        <dbReference type="EMBL" id="KKU37266.1"/>
    </source>
</evidence>
<protein>
    <submittedName>
        <fullName evidence="2">Uncharacterized protein</fullName>
    </submittedName>
</protein>
<keyword evidence="1" id="KW-0812">Transmembrane</keyword>
<dbReference type="AlphaFoldDB" id="A0A0G1PWR3"/>
<evidence type="ECO:0000256" key="1">
    <source>
        <dbReference type="SAM" id="Phobius"/>
    </source>
</evidence>
<feature type="transmembrane region" description="Helical" evidence="1">
    <location>
        <begin position="51"/>
        <end position="71"/>
    </location>
</feature>
<proteinExistence type="predicted"/>
<sequence>MTLISVIQGWTNSGLLIPIIMLMQFAAAYFEGFLKNKPIRFSELFFEFDHWLGAFLIAFAVNLAASAIFLMHWWIGIPWLGSMILIVWLGLKATKKQLSLPKEILNEKRPEVVSVDTEIKKESEKHCDEWKNYWKEKEDYWAWKRVQDQQILEQSSRPSKEDVQLGILKDISDNMREMKNVAISDHLVQMYNQSPNEITIDIEKMENGKLKRRRETRTYH</sequence>
<gene>
    <name evidence="2" type="ORF">UX51_C0029G0007</name>
</gene>
<organism evidence="2 3">
    <name type="scientific">Candidatus Azambacteria bacterium GW2011_GWF2_46_32</name>
    <dbReference type="NCBI Taxonomy" id="1618628"/>
    <lineage>
        <taxon>Bacteria</taxon>
        <taxon>Candidatus Azamiibacteriota</taxon>
    </lineage>
</organism>
<feature type="transmembrane region" description="Helical" evidence="1">
    <location>
        <begin position="12"/>
        <end position="30"/>
    </location>
</feature>
<name>A0A0G1PWR3_9BACT</name>
<feature type="transmembrane region" description="Helical" evidence="1">
    <location>
        <begin position="77"/>
        <end position="94"/>
    </location>
</feature>
<keyword evidence="1" id="KW-1133">Transmembrane helix</keyword>
<keyword evidence="1" id="KW-0472">Membrane</keyword>
<comment type="caution">
    <text evidence="2">The sequence shown here is derived from an EMBL/GenBank/DDBJ whole genome shotgun (WGS) entry which is preliminary data.</text>
</comment>
<dbReference type="EMBL" id="LCMM01000029">
    <property type="protein sequence ID" value="KKU37266.1"/>
    <property type="molecule type" value="Genomic_DNA"/>
</dbReference>
<accession>A0A0G1PWR3</accession>
<dbReference type="Proteomes" id="UP000034856">
    <property type="component" value="Unassembled WGS sequence"/>
</dbReference>
<reference evidence="2 3" key="1">
    <citation type="journal article" date="2015" name="Nature">
        <title>rRNA introns, odd ribosomes, and small enigmatic genomes across a large radiation of phyla.</title>
        <authorList>
            <person name="Brown C.T."/>
            <person name="Hug L.A."/>
            <person name="Thomas B.C."/>
            <person name="Sharon I."/>
            <person name="Castelle C.J."/>
            <person name="Singh A."/>
            <person name="Wilkins M.J."/>
            <person name="Williams K.H."/>
            <person name="Banfield J.F."/>
        </authorList>
    </citation>
    <scope>NUCLEOTIDE SEQUENCE [LARGE SCALE GENOMIC DNA]</scope>
</reference>
<evidence type="ECO:0000313" key="3">
    <source>
        <dbReference type="Proteomes" id="UP000034856"/>
    </source>
</evidence>